<feature type="region of interest" description="Disordered" evidence="2">
    <location>
        <begin position="18"/>
        <end position="63"/>
    </location>
</feature>
<feature type="coiled-coil region" evidence="1">
    <location>
        <begin position="206"/>
        <end position="240"/>
    </location>
</feature>
<dbReference type="Proteomes" id="UP000663880">
    <property type="component" value="Unassembled WGS sequence"/>
</dbReference>
<evidence type="ECO:0000256" key="2">
    <source>
        <dbReference type="SAM" id="MobiDB-lite"/>
    </source>
</evidence>
<comment type="caution">
    <text evidence="3">The sequence shown here is derived from an EMBL/GenBank/DDBJ whole genome shotgun (WGS) entry which is preliminary data.</text>
</comment>
<dbReference type="OrthoDB" id="431720at2759"/>
<accession>A0A821WDV4</accession>
<evidence type="ECO:0008006" key="5">
    <source>
        <dbReference type="Google" id="ProtNLM"/>
    </source>
</evidence>
<keyword evidence="1" id="KW-0175">Coiled coil</keyword>
<feature type="region of interest" description="Disordered" evidence="2">
    <location>
        <begin position="257"/>
        <end position="296"/>
    </location>
</feature>
<gene>
    <name evidence="3" type="ORF">PMACD_LOCUS13337</name>
</gene>
<dbReference type="AlphaFoldDB" id="A0A821WDV4"/>
<name>A0A821WDV4_9NEOP</name>
<proteinExistence type="predicted"/>
<protein>
    <recommendedName>
        <fullName evidence="5">Voltage-gated calcium channel subunit alpha C-terminal domain-containing protein</fullName>
    </recommendedName>
</protein>
<reference evidence="3" key="1">
    <citation type="submission" date="2021-02" db="EMBL/GenBank/DDBJ databases">
        <authorList>
            <person name="Steward A R."/>
        </authorList>
    </citation>
    <scope>NUCLEOTIDE SEQUENCE</scope>
</reference>
<feature type="compositionally biased region" description="Basic residues" evidence="2">
    <location>
        <begin position="281"/>
        <end position="296"/>
    </location>
</feature>
<organism evidence="3 4">
    <name type="scientific">Pieris macdunnoughi</name>
    <dbReference type="NCBI Taxonomy" id="345717"/>
    <lineage>
        <taxon>Eukaryota</taxon>
        <taxon>Metazoa</taxon>
        <taxon>Ecdysozoa</taxon>
        <taxon>Arthropoda</taxon>
        <taxon>Hexapoda</taxon>
        <taxon>Insecta</taxon>
        <taxon>Pterygota</taxon>
        <taxon>Neoptera</taxon>
        <taxon>Endopterygota</taxon>
        <taxon>Lepidoptera</taxon>
        <taxon>Glossata</taxon>
        <taxon>Ditrysia</taxon>
        <taxon>Papilionoidea</taxon>
        <taxon>Pieridae</taxon>
        <taxon>Pierinae</taxon>
        <taxon>Pieris</taxon>
    </lineage>
</organism>
<sequence length="296" mass="32149">MLGQIGLAFGCVNYLSTPESSKAPNNRQKVHPEDNASIEKLTIPRKASPEDKTPSPITDTIQPKISPLLAGEITPALESKTMTLYGYNAAAKLPFAFSHAPCMQQQRASRGGERRSLRTIRPMAAGRMVRSASSGAATHAQHTRHVDRPHSPGGDSAGRGVMSLPGSPRNSSSVPVVGSAESLVTRVLTEQGLGEYCDPEFVRNTSREMQEALDMTQEQMDRAAHQLMIQERNIKLAQNQPQVGDIWTVIGRHPSSSIPSFSPARGTTTQAVIAPTDTRPSAKHHRTKRKRKPVLV</sequence>
<feature type="compositionally biased region" description="Polar residues" evidence="2">
    <location>
        <begin position="257"/>
        <end position="271"/>
    </location>
</feature>
<evidence type="ECO:0000256" key="1">
    <source>
        <dbReference type="SAM" id="Coils"/>
    </source>
</evidence>
<evidence type="ECO:0000313" key="4">
    <source>
        <dbReference type="Proteomes" id="UP000663880"/>
    </source>
</evidence>
<evidence type="ECO:0000313" key="3">
    <source>
        <dbReference type="EMBL" id="CAF4924597.1"/>
    </source>
</evidence>
<keyword evidence="4" id="KW-1185">Reference proteome</keyword>
<feature type="region of interest" description="Disordered" evidence="2">
    <location>
        <begin position="133"/>
        <end position="177"/>
    </location>
</feature>
<dbReference type="EMBL" id="CAJOBZ010000061">
    <property type="protein sequence ID" value="CAF4924597.1"/>
    <property type="molecule type" value="Genomic_DNA"/>
</dbReference>
<feature type="compositionally biased region" description="Polar residues" evidence="2">
    <location>
        <begin position="18"/>
        <end position="27"/>
    </location>
</feature>